<keyword evidence="3" id="KW-0547">Nucleotide-binding</keyword>
<evidence type="ECO:0000256" key="1">
    <source>
        <dbReference type="ARBA" id="ARBA00006432"/>
    </source>
</evidence>
<name>W9YVE6_9EURO</name>
<keyword evidence="9" id="KW-1185">Reference proteome</keyword>
<accession>W9YVE6</accession>
<dbReference type="GO" id="GO:0005524">
    <property type="term" value="F:ATP binding"/>
    <property type="evidence" value="ECO:0007669"/>
    <property type="project" value="UniProtKB-KW"/>
</dbReference>
<feature type="domain" description="AMP-dependent synthetase/ligase" evidence="7">
    <location>
        <begin position="112"/>
        <end position="521"/>
    </location>
</feature>
<dbReference type="Gene3D" id="3.40.50.12780">
    <property type="entry name" value="N-terminal domain of ligase-like"/>
    <property type="match status" value="1"/>
</dbReference>
<dbReference type="PROSITE" id="PS00455">
    <property type="entry name" value="AMP_BINDING"/>
    <property type="match status" value="1"/>
</dbReference>
<reference evidence="8 9" key="1">
    <citation type="submission" date="2013-03" db="EMBL/GenBank/DDBJ databases">
        <title>The Genome Sequence of Capronia epimyces CBS 606.96.</title>
        <authorList>
            <consortium name="The Broad Institute Genomics Platform"/>
            <person name="Cuomo C."/>
            <person name="de Hoog S."/>
            <person name="Gorbushina A."/>
            <person name="Walker B."/>
            <person name="Young S.K."/>
            <person name="Zeng Q."/>
            <person name="Gargeya S."/>
            <person name="Fitzgerald M."/>
            <person name="Haas B."/>
            <person name="Abouelleil A."/>
            <person name="Allen A.W."/>
            <person name="Alvarado L."/>
            <person name="Arachchi H.M."/>
            <person name="Berlin A.M."/>
            <person name="Chapman S.B."/>
            <person name="Gainer-Dewar J."/>
            <person name="Goldberg J."/>
            <person name="Griggs A."/>
            <person name="Gujja S."/>
            <person name="Hansen M."/>
            <person name="Howarth C."/>
            <person name="Imamovic A."/>
            <person name="Ireland A."/>
            <person name="Larimer J."/>
            <person name="McCowan C."/>
            <person name="Murphy C."/>
            <person name="Pearson M."/>
            <person name="Poon T.W."/>
            <person name="Priest M."/>
            <person name="Roberts A."/>
            <person name="Saif S."/>
            <person name="Shea T."/>
            <person name="Sisk P."/>
            <person name="Sykes S."/>
            <person name="Wortman J."/>
            <person name="Nusbaum C."/>
            <person name="Birren B."/>
        </authorList>
    </citation>
    <scope>NUCLEOTIDE SEQUENCE [LARGE SCALE GENOMIC DNA]</scope>
    <source>
        <strain evidence="8 9">CBS 606.96</strain>
    </source>
</reference>
<comment type="caution">
    <text evidence="8">The sequence shown here is derived from an EMBL/GenBank/DDBJ whole genome shotgun (WGS) entry which is preliminary data.</text>
</comment>
<dbReference type="Pfam" id="PF00501">
    <property type="entry name" value="AMP-binding"/>
    <property type="match status" value="1"/>
</dbReference>
<dbReference type="eggNOG" id="KOG1180">
    <property type="taxonomic scope" value="Eukaryota"/>
</dbReference>
<comment type="catalytic activity">
    <reaction evidence="5">
        <text>a long-chain fatty acid + ATP + CoA = a long-chain fatty acyl-CoA + AMP + diphosphate</text>
        <dbReference type="Rhea" id="RHEA:15421"/>
        <dbReference type="ChEBI" id="CHEBI:30616"/>
        <dbReference type="ChEBI" id="CHEBI:33019"/>
        <dbReference type="ChEBI" id="CHEBI:57287"/>
        <dbReference type="ChEBI" id="CHEBI:57560"/>
        <dbReference type="ChEBI" id="CHEBI:83139"/>
        <dbReference type="ChEBI" id="CHEBI:456215"/>
        <dbReference type="EC" id="6.2.1.3"/>
    </reaction>
</comment>
<dbReference type="GO" id="GO:0005783">
    <property type="term" value="C:endoplasmic reticulum"/>
    <property type="evidence" value="ECO:0007669"/>
    <property type="project" value="TreeGrafter"/>
</dbReference>
<dbReference type="OrthoDB" id="1700726at2759"/>
<dbReference type="SUPFAM" id="SSF56801">
    <property type="entry name" value="Acetyl-CoA synthetase-like"/>
    <property type="match status" value="1"/>
</dbReference>
<dbReference type="Proteomes" id="UP000019478">
    <property type="component" value="Unassembled WGS sequence"/>
</dbReference>
<proteinExistence type="inferred from homology"/>
<dbReference type="GO" id="GO:0005811">
    <property type="term" value="C:lipid droplet"/>
    <property type="evidence" value="ECO:0007669"/>
    <property type="project" value="TreeGrafter"/>
</dbReference>
<keyword evidence="4" id="KW-0067">ATP-binding</keyword>
<protein>
    <recommendedName>
        <fullName evidence="7">AMP-dependent synthetase/ligase domain-containing protein</fullName>
    </recommendedName>
</protein>
<dbReference type="InterPro" id="IPR020845">
    <property type="entry name" value="AMP-binding_CS"/>
</dbReference>
<evidence type="ECO:0000313" key="9">
    <source>
        <dbReference type="Proteomes" id="UP000019478"/>
    </source>
</evidence>
<dbReference type="GO" id="GO:0005886">
    <property type="term" value="C:plasma membrane"/>
    <property type="evidence" value="ECO:0007669"/>
    <property type="project" value="TreeGrafter"/>
</dbReference>
<dbReference type="EMBL" id="AMGY01000001">
    <property type="protein sequence ID" value="EXJ93246.1"/>
    <property type="molecule type" value="Genomic_DNA"/>
</dbReference>
<organism evidence="8 9">
    <name type="scientific">Capronia epimyces CBS 606.96</name>
    <dbReference type="NCBI Taxonomy" id="1182542"/>
    <lineage>
        <taxon>Eukaryota</taxon>
        <taxon>Fungi</taxon>
        <taxon>Dikarya</taxon>
        <taxon>Ascomycota</taxon>
        <taxon>Pezizomycotina</taxon>
        <taxon>Eurotiomycetes</taxon>
        <taxon>Chaetothyriomycetidae</taxon>
        <taxon>Chaetothyriales</taxon>
        <taxon>Herpotrichiellaceae</taxon>
        <taxon>Capronia</taxon>
    </lineage>
</organism>
<dbReference type="InterPro" id="IPR042099">
    <property type="entry name" value="ANL_N_sf"/>
</dbReference>
<evidence type="ECO:0000256" key="5">
    <source>
        <dbReference type="ARBA" id="ARBA00036813"/>
    </source>
</evidence>
<evidence type="ECO:0000313" key="8">
    <source>
        <dbReference type="EMBL" id="EXJ93246.1"/>
    </source>
</evidence>
<evidence type="ECO:0000256" key="6">
    <source>
        <dbReference type="SAM" id="MobiDB-lite"/>
    </source>
</evidence>
<dbReference type="PANTHER" id="PTHR43272">
    <property type="entry name" value="LONG-CHAIN-FATTY-ACID--COA LIGASE"/>
    <property type="match status" value="1"/>
</dbReference>
<dbReference type="RefSeq" id="XP_007730136.1">
    <property type="nucleotide sequence ID" value="XM_007731946.1"/>
</dbReference>
<dbReference type="PANTHER" id="PTHR43272:SF83">
    <property type="entry name" value="ACYL-COA SYNTHETASE LONG-CHAIN, ISOFORM J"/>
    <property type="match status" value="1"/>
</dbReference>
<evidence type="ECO:0000256" key="4">
    <source>
        <dbReference type="ARBA" id="ARBA00022840"/>
    </source>
</evidence>
<evidence type="ECO:0000259" key="7">
    <source>
        <dbReference type="Pfam" id="PF00501"/>
    </source>
</evidence>
<comment type="similarity">
    <text evidence="1">Belongs to the ATP-dependent AMP-binding enzyme family.</text>
</comment>
<keyword evidence="2" id="KW-0436">Ligase</keyword>
<evidence type="ECO:0000256" key="3">
    <source>
        <dbReference type="ARBA" id="ARBA00022741"/>
    </source>
</evidence>
<dbReference type="InterPro" id="IPR000873">
    <property type="entry name" value="AMP-dep_synth/lig_dom"/>
</dbReference>
<gene>
    <name evidence="8" type="ORF">A1O3_01803</name>
</gene>
<feature type="compositionally biased region" description="Basic and acidic residues" evidence="6">
    <location>
        <begin position="1"/>
        <end position="13"/>
    </location>
</feature>
<dbReference type="GO" id="GO:0004467">
    <property type="term" value="F:long-chain fatty acid-CoA ligase activity"/>
    <property type="evidence" value="ECO:0007669"/>
    <property type="project" value="UniProtKB-EC"/>
</dbReference>
<dbReference type="STRING" id="1182542.W9YVE6"/>
<dbReference type="GO" id="GO:0035336">
    <property type="term" value="P:long-chain fatty-acyl-CoA metabolic process"/>
    <property type="evidence" value="ECO:0007669"/>
    <property type="project" value="TreeGrafter"/>
</dbReference>
<sequence>MARNDNSHGERKPTFQPTILPDHQPPFCLPVPGARPTPGETPPFRNARALQDLRCIPENGINTVIDLVRRASRKFGPLPAVGVRGRIQTHVGPGPGQSGGGTKQTCLPELSGYEYTSYRDYDKRVTDIGAGLVKLGLRPRGDKICIWAQTSVHWLALFHGAASQSIATVTAYSSLGLSGLQHALVATKTAALFVDEDSVSRLGDVLRTTVDVRVVVYSGDPDSCSAEIGRLRTTAAHIVFVHLDEVSSIGRQSPCAAQLPNAEDLCAIFFTSGSTGDPKGVPIKHKNVVAAVAGFDIVLGRHFDNTDRYLAYLPLAHVLEFAFEHCCLFWGVCLGYGSPRTLFDSAVYACKGDLRELRPTYMIGVPAIWETARKAILALVRTFSPGKQAIFWETLEAKKAAIGSGATFSRQQDDTVFFQAREPLGGSLRFMLTGGGPIAEPTQEFLSFVVAPLINGFGLTETMAVGGIMDPCQWHTGSLGSIPGCVEIKLVDHEEAGYTTATEPPEGEIWIRGASVAEGYWQNEEETEKSFTRDGWFKTGDIGRIDDRGAISIIDRKKNLVKTLKGEYIAVEKASARQPFLRLESIYRASPVVSNICISADSTRAKPIAIIIPVQSVLQNLAASPLDMTDPARVAETQQLVLLRLLEHAHQHNLPSIETIEAVVISPLHEWTPMNVSDLRRGQRNTVGVLT</sequence>
<feature type="region of interest" description="Disordered" evidence="6">
    <location>
        <begin position="1"/>
        <end position="25"/>
    </location>
</feature>
<dbReference type="HOGENOM" id="CLU_000022_45_2_1"/>
<evidence type="ECO:0000256" key="2">
    <source>
        <dbReference type="ARBA" id="ARBA00022598"/>
    </source>
</evidence>
<dbReference type="GeneID" id="19165936"/>
<dbReference type="AlphaFoldDB" id="W9YVE6"/>